<name>A0A1C3VDS8_9BRAD</name>
<dbReference type="EMBL" id="FMAE01000003">
    <property type="protein sequence ID" value="SCB25851.1"/>
    <property type="molecule type" value="Genomic_DNA"/>
</dbReference>
<organism evidence="1 2">
    <name type="scientific">Bradyrhizobium yuanmingense</name>
    <dbReference type="NCBI Taxonomy" id="108015"/>
    <lineage>
        <taxon>Bacteria</taxon>
        <taxon>Pseudomonadati</taxon>
        <taxon>Pseudomonadota</taxon>
        <taxon>Alphaproteobacteria</taxon>
        <taxon>Hyphomicrobiales</taxon>
        <taxon>Nitrobacteraceae</taxon>
        <taxon>Bradyrhizobium</taxon>
    </lineage>
</organism>
<protein>
    <submittedName>
        <fullName evidence="1">Uncharacterized protein</fullName>
    </submittedName>
</protein>
<dbReference type="AlphaFoldDB" id="A0A1C3VDS8"/>
<sequence length="45" mass="5214">MINRSVDVPRDVRELVEKTIDQTERAFSFFFEQAKLPGNLALNFA</sequence>
<gene>
    <name evidence="1" type="ORF">GA0061099_1003654</name>
</gene>
<evidence type="ECO:0000313" key="2">
    <source>
        <dbReference type="Proteomes" id="UP000183174"/>
    </source>
</evidence>
<evidence type="ECO:0000313" key="1">
    <source>
        <dbReference type="EMBL" id="SCB25851.1"/>
    </source>
</evidence>
<dbReference type="Proteomes" id="UP000183174">
    <property type="component" value="Unassembled WGS sequence"/>
</dbReference>
<dbReference type="RefSeq" id="WP_157786030.1">
    <property type="nucleotide sequence ID" value="NZ_FMAE01000003.1"/>
</dbReference>
<proteinExistence type="predicted"/>
<accession>A0A1C3VDS8</accession>
<reference evidence="1 2" key="1">
    <citation type="submission" date="2016-08" db="EMBL/GenBank/DDBJ databases">
        <authorList>
            <person name="Seilhamer J.J."/>
        </authorList>
    </citation>
    <scope>NUCLEOTIDE SEQUENCE [LARGE SCALE GENOMIC DNA]</scope>
    <source>
        <strain evidence="1 2">CCBAU 10071</strain>
    </source>
</reference>